<evidence type="ECO:0000313" key="2">
    <source>
        <dbReference type="EMBL" id="MCB5495178.1"/>
    </source>
</evidence>
<dbReference type="GO" id="GO:0003676">
    <property type="term" value="F:nucleic acid binding"/>
    <property type="evidence" value="ECO:0007669"/>
    <property type="project" value="InterPro"/>
</dbReference>
<dbReference type="Proteomes" id="UP001297422">
    <property type="component" value="Unassembled WGS sequence"/>
</dbReference>
<dbReference type="InterPro" id="IPR002711">
    <property type="entry name" value="HNH"/>
</dbReference>
<protein>
    <submittedName>
        <fullName evidence="2">HNH endonuclease</fullName>
    </submittedName>
</protein>
<dbReference type="Pfam" id="PF01844">
    <property type="entry name" value="HNH"/>
    <property type="match status" value="1"/>
</dbReference>
<keyword evidence="2" id="KW-0378">Hydrolase</keyword>
<gene>
    <name evidence="2" type="ORF">LIQ10_15795</name>
</gene>
<name>A0AAJ1B0P1_MEDGN</name>
<evidence type="ECO:0000259" key="1">
    <source>
        <dbReference type="SMART" id="SM00507"/>
    </source>
</evidence>
<feature type="domain" description="HNH nuclease" evidence="1">
    <location>
        <begin position="23"/>
        <end position="80"/>
    </location>
</feature>
<dbReference type="GO" id="GO:0008270">
    <property type="term" value="F:zinc ion binding"/>
    <property type="evidence" value="ECO:0007669"/>
    <property type="project" value="InterPro"/>
</dbReference>
<dbReference type="InterPro" id="IPR003615">
    <property type="entry name" value="HNH_nuc"/>
</dbReference>
<keyword evidence="2" id="KW-0255">Endonuclease</keyword>
<dbReference type="AlphaFoldDB" id="A0AAJ1B0P1"/>
<dbReference type="GO" id="GO:0004519">
    <property type="term" value="F:endonuclease activity"/>
    <property type="evidence" value="ECO:0007669"/>
    <property type="project" value="UniProtKB-KW"/>
</dbReference>
<keyword evidence="2" id="KW-0540">Nuclease</keyword>
<organism evidence="2 3">
    <name type="scientific">Mediterraneibacter gnavus</name>
    <name type="common">Ruminococcus gnavus</name>
    <dbReference type="NCBI Taxonomy" id="33038"/>
    <lineage>
        <taxon>Bacteria</taxon>
        <taxon>Bacillati</taxon>
        <taxon>Bacillota</taxon>
        <taxon>Clostridia</taxon>
        <taxon>Lachnospirales</taxon>
        <taxon>Lachnospiraceae</taxon>
        <taxon>Mediterraneibacter</taxon>
    </lineage>
</organism>
<dbReference type="RefSeq" id="WP_173732930.1">
    <property type="nucleotide sequence ID" value="NZ_JAAIMT010000037.1"/>
</dbReference>
<comment type="caution">
    <text evidence="2">The sequence shown here is derived from an EMBL/GenBank/DDBJ whole genome shotgun (WGS) entry which is preliminary data.</text>
</comment>
<proteinExistence type="predicted"/>
<dbReference type="CDD" id="cd00085">
    <property type="entry name" value="HNHc"/>
    <property type="match status" value="1"/>
</dbReference>
<sequence length="194" mass="23205">MRVHGDRIIRRRSGITKLKKYSEAREILAEDFKNICGYCGKDSHIMHERFHVDHFVPVSLNPERENDYYNLVWACPKCNLVKSNKWPTENKEIANDGNKGFVDPATEEYDKHIERNEQGYICGKTLLGRNICENLNFHIRRTDLYWKIHSLYKIQEKLEELFDKQKLSEAEKDFYIETNKLLKRYVNDAFDERE</sequence>
<accession>A0AAJ1B0P1</accession>
<evidence type="ECO:0000313" key="3">
    <source>
        <dbReference type="Proteomes" id="UP001297422"/>
    </source>
</evidence>
<dbReference type="Gene3D" id="1.10.30.50">
    <property type="match status" value="1"/>
</dbReference>
<dbReference type="SMART" id="SM00507">
    <property type="entry name" value="HNHc"/>
    <property type="match status" value="1"/>
</dbReference>
<reference evidence="2" key="1">
    <citation type="submission" date="2021-10" db="EMBL/GenBank/DDBJ databases">
        <title>Collection of gut derived symbiotic bacterial strains cultured from healthy donors.</title>
        <authorList>
            <person name="Lin H."/>
            <person name="Littmann E."/>
            <person name="Claire K."/>
            <person name="Pamer E."/>
        </authorList>
    </citation>
    <scope>NUCLEOTIDE SEQUENCE</scope>
    <source>
        <strain evidence="2">MSK.23.4</strain>
    </source>
</reference>
<dbReference type="EMBL" id="JAJBNC010000032">
    <property type="protein sequence ID" value="MCB5495178.1"/>
    <property type="molecule type" value="Genomic_DNA"/>
</dbReference>